<keyword evidence="10" id="KW-1185">Reference proteome</keyword>
<dbReference type="InterPro" id="IPR011701">
    <property type="entry name" value="MFS"/>
</dbReference>
<keyword evidence="4 7" id="KW-0812">Transmembrane</keyword>
<feature type="transmembrane region" description="Helical" evidence="7">
    <location>
        <begin position="288"/>
        <end position="308"/>
    </location>
</feature>
<dbReference type="PANTHER" id="PTHR23517:SF3">
    <property type="entry name" value="INTEGRAL MEMBRANE TRANSPORT PROTEIN"/>
    <property type="match status" value="1"/>
</dbReference>
<evidence type="ECO:0000313" key="10">
    <source>
        <dbReference type="Proteomes" id="UP000278962"/>
    </source>
</evidence>
<feature type="transmembrane region" description="Helical" evidence="7">
    <location>
        <begin position="261"/>
        <end position="282"/>
    </location>
</feature>
<reference evidence="9 10" key="1">
    <citation type="submission" date="2018-10" db="EMBL/GenBank/DDBJ databases">
        <title>Genomic Encyclopedia of Archaeal and Bacterial Type Strains, Phase II (KMG-II): from individual species to whole genera.</title>
        <authorList>
            <person name="Goeker M."/>
        </authorList>
    </citation>
    <scope>NUCLEOTIDE SEQUENCE [LARGE SCALE GENOMIC DNA]</scope>
    <source>
        <strain evidence="9 10">DSM 14954</strain>
    </source>
</reference>
<evidence type="ECO:0000256" key="4">
    <source>
        <dbReference type="ARBA" id="ARBA00022692"/>
    </source>
</evidence>
<dbReference type="OrthoDB" id="5241931at2"/>
<dbReference type="PROSITE" id="PS50850">
    <property type="entry name" value="MFS"/>
    <property type="match status" value="1"/>
</dbReference>
<dbReference type="Proteomes" id="UP000278962">
    <property type="component" value="Unassembled WGS sequence"/>
</dbReference>
<dbReference type="RefSeq" id="WP_121249740.1">
    <property type="nucleotide sequence ID" value="NZ_RBIL01000001.1"/>
</dbReference>
<organism evidence="9 10">
    <name type="scientific">Solirubrobacter pauli</name>
    <dbReference type="NCBI Taxonomy" id="166793"/>
    <lineage>
        <taxon>Bacteria</taxon>
        <taxon>Bacillati</taxon>
        <taxon>Actinomycetota</taxon>
        <taxon>Thermoleophilia</taxon>
        <taxon>Solirubrobacterales</taxon>
        <taxon>Solirubrobacteraceae</taxon>
        <taxon>Solirubrobacter</taxon>
    </lineage>
</organism>
<dbReference type="InterPro" id="IPR050171">
    <property type="entry name" value="MFS_Transporters"/>
</dbReference>
<keyword evidence="5 7" id="KW-1133">Transmembrane helix</keyword>
<comment type="caution">
    <text evidence="9">The sequence shown here is derived from an EMBL/GenBank/DDBJ whole genome shotgun (WGS) entry which is preliminary data.</text>
</comment>
<dbReference type="Pfam" id="PF07690">
    <property type="entry name" value="MFS_1"/>
    <property type="match status" value="1"/>
</dbReference>
<accession>A0A660LC81</accession>
<feature type="transmembrane region" description="Helical" evidence="7">
    <location>
        <begin position="71"/>
        <end position="90"/>
    </location>
</feature>
<evidence type="ECO:0000256" key="1">
    <source>
        <dbReference type="ARBA" id="ARBA00004651"/>
    </source>
</evidence>
<name>A0A660LC81_9ACTN</name>
<dbReference type="AlphaFoldDB" id="A0A660LC81"/>
<dbReference type="GO" id="GO:0005886">
    <property type="term" value="C:plasma membrane"/>
    <property type="evidence" value="ECO:0007669"/>
    <property type="project" value="UniProtKB-SubCell"/>
</dbReference>
<keyword evidence="2" id="KW-0813">Transport</keyword>
<protein>
    <submittedName>
        <fullName evidence="9">Putative MFS family arabinose efflux permease</fullName>
    </submittedName>
</protein>
<feature type="transmembrane region" description="Helical" evidence="7">
    <location>
        <begin position="347"/>
        <end position="366"/>
    </location>
</feature>
<evidence type="ECO:0000256" key="2">
    <source>
        <dbReference type="ARBA" id="ARBA00022448"/>
    </source>
</evidence>
<evidence type="ECO:0000256" key="3">
    <source>
        <dbReference type="ARBA" id="ARBA00022475"/>
    </source>
</evidence>
<sequence>MPARHTLPFYIGGFLGPFGGGVVAVLVPQLRDAFDASTAGVAATIPAYLVPFALLQLVSGTIGERLGRRRVVLTAYIVYALLSLAAAFAPNLEVFIGIRALQGSANAFLTPLLLAGLADLVPPRQIGRAIGTFAAVQTAAVALAPLGGGALGAIDWRLAFLSQTVVALALACFPPPDPEQRGDTPRLRAVFTRRVGLLSGAAFAGYAGVTGIGFLVAVEAADEFGLGSIARGVLLAGFGVAGMLVGRAAGDAVDRFGRTPVSLAGIAICAVLVTALGIAPSAVALGALWFAVGLGSALVWAGINVLAVEAVPGNRAGGTSVVSAFKFAGNAAAPLMWLPLYHADPRLGFLGAGILAAVAGLFIAPLRMAR</sequence>
<dbReference type="GO" id="GO:0022857">
    <property type="term" value="F:transmembrane transporter activity"/>
    <property type="evidence" value="ECO:0007669"/>
    <property type="project" value="InterPro"/>
</dbReference>
<dbReference type="EMBL" id="RBIL01000001">
    <property type="protein sequence ID" value="RKQ91996.1"/>
    <property type="molecule type" value="Genomic_DNA"/>
</dbReference>
<feature type="transmembrane region" description="Helical" evidence="7">
    <location>
        <begin position="7"/>
        <end position="27"/>
    </location>
</feature>
<feature type="transmembrane region" description="Helical" evidence="7">
    <location>
        <begin position="229"/>
        <end position="249"/>
    </location>
</feature>
<feature type="transmembrane region" description="Helical" evidence="7">
    <location>
        <begin position="129"/>
        <end position="150"/>
    </location>
</feature>
<dbReference type="PANTHER" id="PTHR23517">
    <property type="entry name" value="RESISTANCE PROTEIN MDTM, PUTATIVE-RELATED-RELATED"/>
    <property type="match status" value="1"/>
</dbReference>
<evidence type="ECO:0000256" key="5">
    <source>
        <dbReference type="ARBA" id="ARBA00022989"/>
    </source>
</evidence>
<dbReference type="InterPro" id="IPR020846">
    <property type="entry name" value="MFS_dom"/>
</dbReference>
<keyword evidence="3" id="KW-1003">Cell membrane</keyword>
<feature type="domain" description="Major facilitator superfamily (MFS) profile" evidence="8">
    <location>
        <begin position="5"/>
        <end position="370"/>
    </location>
</feature>
<dbReference type="InterPro" id="IPR036259">
    <property type="entry name" value="MFS_trans_sf"/>
</dbReference>
<feature type="transmembrane region" description="Helical" evidence="7">
    <location>
        <begin position="195"/>
        <end position="217"/>
    </location>
</feature>
<keyword evidence="6 7" id="KW-0472">Membrane</keyword>
<evidence type="ECO:0000313" key="9">
    <source>
        <dbReference type="EMBL" id="RKQ91996.1"/>
    </source>
</evidence>
<proteinExistence type="predicted"/>
<feature type="transmembrane region" description="Helical" evidence="7">
    <location>
        <begin position="39"/>
        <end position="59"/>
    </location>
</feature>
<evidence type="ECO:0000256" key="7">
    <source>
        <dbReference type="SAM" id="Phobius"/>
    </source>
</evidence>
<evidence type="ECO:0000256" key="6">
    <source>
        <dbReference type="ARBA" id="ARBA00023136"/>
    </source>
</evidence>
<comment type="subcellular location">
    <subcellularLocation>
        <location evidence="1">Cell membrane</location>
        <topology evidence="1">Multi-pass membrane protein</topology>
    </subcellularLocation>
</comment>
<feature type="transmembrane region" description="Helical" evidence="7">
    <location>
        <begin position="320"/>
        <end position="341"/>
    </location>
</feature>
<gene>
    <name evidence="9" type="ORF">C8N24_1835</name>
</gene>
<dbReference type="Gene3D" id="1.20.1250.20">
    <property type="entry name" value="MFS general substrate transporter like domains"/>
    <property type="match status" value="2"/>
</dbReference>
<evidence type="ECO:0000259" key="8">
    <source>
        <dbReference type="PROSITE" id="PS50850"/>
    </source>
</evidence>
<dbReference type="SUPFAM" id="SSF103473">
    <property type="entry name" value="MFS general substrate transporter"/>
    <property type="match status" value="1"/>
</dbReference>